<keyword evidence="4" id="KW-1185">Reference proteome</keyword>
<feature type="compositionally biased region" description="Basic and acidic residues" evidence="1">
    <location>
        <begin position="148"/>
        <end position="168"/>
    </location>
</feature>
<protein>
    <submittedName>
        <fullName evidence="3">Uncharacterized protein</fullName>
    </submittedName>
</protein>
<proteinExistence type="predicted"/>
<feature type="region of interest" description="Disordered" evidence="1">
    <location>
        <begin position="136"/>
        <end position="168"/>
    </location>
</feature>
<gene>
    <name evidence="3" type="ORF">CVT25_011777</name>
</gene>
<evidence type="ECO:0000256" key="1">
    <source>
        <dbReference type="SAM" id="MobiDB-lite"/>
    </source>
</evidence>
<dbReference type="InParanoid" id="A0A409WJ86"/>
<keyword evidence="2" id="KW-0472">Membrane</keyword>
<reference evidence="3 4" key="1">
    <citation type="journal article" date="2018" name="Evol. Lett.">
        <title>Horizontal gene cluster transfer increased hallucinogenic mushroom diversity.</title>
        <authorList>
            <person name="Reynolds H.T."/>
            <person name="Vijayakumar V."/>
            <person name="Gluck-Thaler E."/>
            <person name="Korotkin H.B."/>
            <person name="Matheny P.B."/>
            <person name="Slot J.C."/>
        </authorList>
    </citation>
    <scope>NUCLEOTIDE SEQUENCE [LARGE SCALE GENOMIC DNA]</scope>
    <source>
        <strain evidence="3 4">2631</strain>
    </source>
</reference>
<evidence type="ECO:0000313" key="3">
    <source>
        <dbReference type="EMBL" id="PPQ78565.1"/>
    </source>
</evidence>
<sequence>MSGAQNPTDFASSTIDNLSAQASDFTAPILQILPYITLAFSVLQAIFSFILSLFRPLLHLSPLPILLYVLAPVIVFLDIVATIIIRAPYRTITYLLEELFPLYVFCGVACITGVLLGLSARVLARAIVTAVALDQESSDSPNLTQPEDEPKADIKGKGKKVERVKFEL</sequence>
<feature type="transmembrane region" description="Helical" evidence="2">
    <location>
        <begin position="66"/>
        <end position="87"/>
    </location>
</feature>
<organism evidence="3 4">
    <name type="scientific">Psilocybe cyanescens</name>
    <dbReference type="NCBI Taxonomy" id="93625"/>
    <lineage>
        <taxon>Eukaryota</taxon>
        <taxon>Fungi</taxon>
        <taxon>Dikarya</taxon>
        <taxon>Basidiomycota</taxon>
        <taxon>Agaricomycotina</taxon>
        <taxon>Agaricomycetes</taxon>
        <taxon>Agaricomycetidae</taxon>
        <taxon>Agaricales</taxon>
        <taxon>Agaricineae</taxon>
        <taxon>Strophariaceae</taxon>
        <taxon>Psilocybe</taxon>
    </lineage>
</organism>
<keyword evidence="2" id="KW-0812">Transmembrane</keyword>
<feature type="transmembrane region" description="Helical" evidence="2">
    <location>
        <begin position="99"/>
        <end position="118"/>
    </location>
</feature>
<accession>A0A409WJ86</accession>
<name>A0A409WJ86_PSICY</name>
<evidence type="ECO:0000313" key="4">
    <source>
        <dbReference type="Proteomes" id="UP000283269"/>
    </source>
</evidence>
<feature type="transmembrane region" description="Helical" evidence="2">
    <location>
        <begin position="32"/>
        <end position="54"/>
    </location>
</feature>
<evidence type="ECO:0000256" key="2">
    <source>
        <dbReference type="SAM" id="Phobius"/>
    </source>
</evidence>
<dbReference type="AlphaFoldDB" id="A0A409WJ86"/>
<dbReference type="OrthoDB" id="3366475at2759"/>
<dbReference type="EMBL" id="NHYD01003414">
    <property type="protein sequence ID" value="PPQ78565.1"/>
    <property type="molecule type" value="Genomic_DNA"/>
</dbReference>
<keyword evidence="2" id="KW-1133">Transmembrane helix</keyword>
<dbReference type="Proteomes" id="UP000283269">
    <property type="component" value="Unassembled WGS sequence"/>
</dbReference>
<comment type="caution">
    <text evidence="3">The sequence shown here is derived from an EMBL/GenBank/DDBJ whole genome shotgun (WGS) entry which is preliminary data.</text>
</comment>